<feature type="transmembrane region" description="Helical" evidence="11">
    <location>
        <begin position="176"/>
        <end position="198"/>
    </location>
</feature>
<keyword evidence="2" id="KW-0813">Transport</keyword>
<sequence length="582" mass="62017">MNFDPNTRQQTSSGSALSRWSESLRDQLASADALPQLTLLGLITGIIAGGVIVLFRWAVELPLGYFLPGNFENFEAISPLLHFGLPVVGAVALGLVLQFVDKRHHATSIGHVMDRLQNHQGRMPLGNVITQFFGGATCLLTGQSVGREGPAVHLGAGSGSLLGQWLKLPANSLRPLAGCGVAAAIAACFNTPMAGVIFAMEVVILEYTIAGFIPVTLAAVAGATMTRLAFGPEIAFINAQSVMGDLRELPLMGLVGLVVAVFAAAYIRLHGASCRWALNRPIALRFALAGLFTGICALWIPQIMGVGYDTISSALAGELGFALLLAIAVTKLLATSVSLGVGMPGGVVGPLLFIGACVGGAVGSAAQWIMPGSASAIGFYVILGMGAMMGATLNAPLAAMMAILELTYNPNIIFPSMLVVIAACLTTRWVFNCDGLFQHVLRLQGKFRSAEAMEQLLSRTGVRGLMDRHLVVSDAQISTQSATQLLSHHPHWILLRDSNQLLQPADLNSYLQTAAPDECIDLQEIPARRYDLARIGADANLYEALELMNRQQLDVLWVESLTDSQQPLGIISRHKIDNYYRI</sequence>
<dbReference type="RefSeq" id="WP_378121052.1">
    <property type="nucleotide sequence ID" value="NZ_JBHRTF010000013.1"/>
</dbReference>
<protein>
    <submittedName>
        <fullName evidence="13">Chloride channel protein</fullName>
    </submittedName>
</protein>
<comment type="subcellular location">
    <subcellularLocation>
        <location evidence="1">Membrane</location>
        <topology evidence="1">Multi-pass membrane protein</topology>
    </subcellularLocation>
</comment>
<dbReference type="InterPro" id="IPR001807">
    <property type="entry name" value="ClC"/>
</dbReference>
<dbReference type="InterPro" id="IPR050368">
    <property type="entry name" value="ClC-type_chloride_channel"/>
</dbReference>
<keyword evidence="5" id="KW-0406">Ion transport</keyword>
<feature type="transmembrane region" description="Helical" evidence="11">
    <location>
        <begin position="282"/>
        <end position="300"/>
    </location>
</feature>
<dbReference type="Pfam" id="PF00654">
    <property type="entry name" value="Voltage_CLC"/>
    <property type="match status" value="1"/>
</dbReference>
<organism evidence="13 14">
    <name type="scientific">Cellvibrio fontiphilus</name>
    <dbReference type="NCBI Taxonomy" id="1815559"/>
    <lineage>
        <taxon>Bacteria</taxon>
        <taxon>Pseudomonadati</taxon>
        <taxon>Pseudomonadota</taxon>
        <taxon>Gammaproteobacteria</taxon>
        <taxon>Cellvibrionales</taxon>
        <taxon>Cellvibrionaceae</taxon>
        <taxon>Cellvibrio</taxon>
    </lineage>
</organism>
<reference evidence="14" key="1">
    <citation type="journal article" date="2019" name="Int. J. Syst. Evol. Microbiol.">
        <title>The Global Catalogue of Microorganisms (GCM) 10K type strain sequencing project: providing services to taxonomists for standard genome sequencing and annotation.</title>
        <authorList>
            <consortium name="The Broad Institute Genomics Platform"/>
            <consortium name="The Broad Institute Genome Sequencing Center for Infectious Disease"/>
            <person name="Wu L."/>
            <person name="Ma J."/>
        </authorList>
    </citation>
    <scope>NUCLEOTIDE SEQUENCE [LARGE SCALE GENOMIC DNA]</scope>
    <source>
        <strain evidence="14">KCTC 52237</strain>
    </source>
</reference>
<dbReference type="InterPro" id="IPR014743">
    <property type="entry name" value="Cl-channel_core"/>
</dbReference>
<keyword evidence="14" id="KW-1185">Reference proteome</keyword>
<dbReference type="PANTHER" id="PTHR43427:SF6">
    <property type="entry name" value="CHLORIDE CHANNEL PROTEIN CLC-E"/>
    <property type="match status" value="1"/>
</dbReference>
<keyword evidence="10" id="KW-0129">CBS domain</keyword>
<feature type="transmembrane region" description="Helical" evidence="11">
    <location>
        <begin position="321"/>
        <end position="341"/>
    </location>
</feature>
<comment type="caution">
    <text evidence="13">The sequence shown here is derived from an EMBL/GenBank/DDBJ whole genome shotgun (WGS) entry which is preliminary data.</text>
</comment>
<evidence type="ECO:0000256" key="5">
    <source>
        <dbReference type="ARBA" id="ARBA00023065"/>
    </source>
</evidence>
<evidence type="ECO:0000259" key="12">
    <source>
        <dbReference type="PROSITE" id="PS51371"/>
    </source>
</evidence>
<dbReference type="PROSITE" id="PS51371">
    <property type="entry name" value="CBS"/>
    <property type="match status" value="1"/>
</dbReference>
<feature type="transmembrane region" description="Helical" evidence="11">
    <location>
        <begin position="37"/>
        <end position="59"/>
    </location>
</feature>
<evidence type="ECO:0000256" key="11">
    <source>
        <dbReference type="SAM" id="Phobius"/>
    </source>
</evidence>
<dbReference type="Gene3D" id="1.10.3080.10">
    <property type="entry name" value="Clc chloride channel"/>
    <property type="match status" value="1"/>
</dbReference>
<keyword evidence="7" id="KW-0869">Chloride channel</keyword>
<dbReference type="PANTHER" id="PTHR43427">
    <property type="entry name" value="CHLORIDE CHANNEL PROTEIN CLC-E"/>
    <property type="match status" value="1"/>
</dbReference>
<evidence type="ECO:0000256" key="8">
    <source>
        <dbReference type="ARBA" id="ARBA00023214"/>
    </source>
</evidence>
<feature type="transmembrane region" description="Helical" evidence="11">
    <location>
        <begin position="79"/>
        <end position="100"/>
    </location>
</feature>
<dbReference type="InterPro" id="IPR000644">
    <property type="entry name" value="CBS_dom"/>
</dbReference>
<feature type="transmembrane region" description="Helical" evidence="11">
    <location>
        <begin position="204"/>
        <end position="230"/>
    </location>
</feature>
<evidence type="ECO:0000256" key="4">
    <source>
        <dbReference type="ARBA" id="ARBA00022989"/>
    </source>
</evidence>
<evidence type="ECO:0000256" key="9">
    <source>
        <dbReference type="ARBA" id="ARBA00023303"/>
    </source>
</evidence>
<accession>A0ABV7FKI8</accession>
<feature type="transmembrane region" description="Helical" evidence="11">
    <location>
        <begin position="377"/>
        <end position="400"/>
    </location>
</feature>
<evidence type="ECO:0000256" key="1">
    <source>
        <dbReference type="ARBA" id="ARBA00004141"/>
    </source>
</evidence>
<evidence type="ECO:0000313" key="13">
    <source>
        <dbReference type="EMBL" id="MFC3117095.1"/>
    </source>
</evidence>
<dbReference type="PRINTS" id="PR00762">
    <property type="entry name" value="CLCHANNEL"/>
</dbReference>
<dbReference type="InterPro" id="IPR046342">
    <property type="entry name" value="CBS_dom_sf"/>
</dbReference>
<keyword evidence="8" id="KW-0868">Chloride</keyword>
<proteinExistence type="predicted"/>
<keyword evidence="6 11" id="KW-0472">Membrane</keyword>
<keyword evidence="9" id="KW-0407">Ion channel</keyword>
<dbReference type="Proteomes" id="UP001595555">
    <property type="component" value="Unassembled WGS sequence"/>
</dbReference>
<evidence type="ECO:0000256" key="3">
    <source>
        <dbReference type="ARBA" id="ARBA00022692"/>
    </source>
</evidence>
<keyword evidence="3 11" id="KW-0812">Transmembrane</keyword>
<feature type="transmembrane region" description="Helical" evidence="11">
    <location>
        <begin position="251"/>
        <end position="270"/>
    </location>
</feature>
<evidence type="ECO:0000313" key="14">
    <source>
        <dbReference type="Proteomes" id="UP001595555"/>
    </source>
</evidence>
<dbReference type="CDD" id="cd00400">
    <property type="entry name" value="Voltage_gated_ClC"/>
    <property type="match status" value="1"/>
</dbReference>
<feature type="transmembrane region" description="Helical" evidence="11">
    <location>
        <begin position="347"/>
        <end position="370"/>
    </location>
</feature>
<evidence type="ECO:0000256" key="6">
    <source>
        <dbReference type="ARBA" id="ARBA00023136"/>
    </source>
</evidence>
<dbReference type="SUPFAM" id="SSF81340">
    <property type="entry name" value="Clc chloride channel"/>
    <property type="match status" value="1"/>
</dbReference>
<dbReference type="SUPFAM" id="SSF54631">
    <property type="entry name" value="CBS-domain pair"/>
    <property type="match status" value="1"/>
</dbReference>
<keyword evidence="4 11" id="KW-1133">Transmembrane helix</keyword>
<feature type="transmembrane region" description="Helical" evidence="11">
    <location>
        <begin position="412"/>
        <end position="431"/>
    </location>
</feature>
<evidence type="ECO:0000256" key="10">
    <source>
        <dbReference type="PROSITE-ProRule" id="PRU00703"/>
    </source>
</evidence>
<evidence type="ECO:0000256" key="7">
    <source>
        <dbReference type="ARBA" id="ARBA00023173"/>
    </source>
</evidence>
<name>A0ABV7FKI8_9GAMM</name>
<dbReference type="EMBL" id="JBHRTF010000013">
    <property type="protein sequence ID" value="MFC3117095.1"/>
    <property type="molecule type" value="Genomic_DNA"/>
</dbReference>
<gene>
    <name evidence="13" type="ORF">ACFODX_16120</name>
</gene>
<evidence type="ECO:0000256" key="2">
    <source>
        <dbReference type="ARBA" id="ARBA00022448"/>
    </source>
</evidence>
<feature type="domain" description="CBS" evidence="12">
    <location>
        <begin position="527"/>
        <end position="582"/>
    </location>
</feature>